<name>A0ABU1PBJ7_9BURK</name>
<protein>
    <submittedName>
        <fullName evidence="3">Competence protein ComEA</fullName>
    </submittedName>
</protein>
<sequence length="133" mass="13849">MLKKTLLFILSFFVATGLALAEVDVNKADQAALDGVRGIGPSMSRRILDERQKGGSFKDWSDLQARVKGIKDKAAAKLSANGLTVNGQPKAGASGDAVARSGKAAKSPRAENKGKEPAAKADKMAEEPAAAKK</sequence>
<keyword evidence="2" id="KW-0732">Signal</keyword>
<dbReference type="Proteomes" id="UP001260715">
    <property type="component" value="Unassembled WGS sequence"/>
</dbReference>
<dbReference type="PANTHER" id="PTHR21180">
    <property type="entry name" value="ENDONUCLEASE/EXONUCLEASE/PHOSPHATASE FAMILY DOMAIN-CONTAINING PROTEIN 1"/>
    <property type="match status" value="1"/>
</dbReference>
<evidence type="ECO:0000256" key="2">
    <source>
        <dbReference type="SAM" id="SignalP"/>
    </source>
</evidence>
<feature type="chain" id="PRO_5046157181" evidence="2">
    <location>
        <begin position="22"/>
        <end position="133"/>
    </location>
</feature>
<reference evidence="3 4" key="1">
    <citation type="submission" date="2023-07" db="EMBL/GenBank/DDBJ databases">
        <title>Sorghum-associated microbial communities from plants grown in Nebraska, USA.</title>
        <authorList>
            <person name="Schachtman D."/>
        </authorList>
    </citation>
    <scope>NUCLEOTIDE SEQUENCE [LARGE SCALE GENOMIC DNA]</scope>
    <source>
        <strain evidence="3 4">596</strain>
    </source>
</reference>
<evidence type="ECO:0000256" key="1">
    <source>
        <dbReference type="SAM" id="MobiDB-lite"/>
    </source>
</evidence>
<dbReference type="InterPro" id="IPR010994">
    <property type="entry name" value="RuvA_2-like"/>
</dbReference>
<dbReference type="SUPFAM" id="SSF47781">
    <property type="entry name" value="RuvA domain 2-like"/>
    <property type="match status" value="1"/>
</dbReference>
<accession>A0ABU1PBJ7</accession>
<gene>
    <name evidence="3" type="ORF">J2W50_001500</name>
</gene>
<proteinExistence type="predicted"/>
<dbReference type="EMBL" id="JAVDSJ010000002">
    <property type="protein sequence ID" value="MDR6583302.1"/>
    <property type="molecule type" value="Genomic_DNA"/>
</dbReference>
<evidence type="ECO:0000313" key="3">
    <source>
        <dbReference type="EMBL" id="MDR6583302.1"/>
    </source>
</evidence>
<keyword evidence="4" id="KW-1185">Reference proteome</keyword>
<dbReference type="PANTHER" id="PTHR21180:SF32">
    <property type="entry name" value="ENDONUCLEASE_EXONUCLEASE_PHOSPHATASE FAMILY DOMAIN-CONTAINING PROTEIN 1"/>
    <property type="match status" value="1"/>
</dbReference>
<dbReference type="InterPro" id="IPR051675">
    <property type="entry name" value="Endo/Exo/Phosphatase_dom_1"/>
</dbReference>
<comment type="caution">
    <text evidence="3">The sequence shown here is derived from an EMBL/GenBank/DDBJ whole genome shotgun (WGS) entry which is preliminary data.</text>
</comment>
<feature type="region of interest" description="Disordered" evidence="1">
    <location>
        <begin position="81"/>
        <end position="133"/>
    </location>
</feature>
<evidence type="ECO:0000313" key="4">
    <source>
        <dbReference type="Proteomes" id="UP001260715"/>
    </source>
</evidence>
<dbReference type="RefSeq" id="WP_102662254.1">
    <property type="nucleotide sequence ID" value="NZ_JAVDSJ010000002.1"/>
</dbReference>
<organism evidence="3 4">
    <name type="scientific">Herbaspirillum frisingense</name>
    <dbReference type="NCBI Taxonomy" id="92645"/>
    <lineage>
        <taxon>Bacteria</taxon>
        <taxon>Pseudomonadati</taxon>
        <taxon>Pseudomonadota</taxon>
        <taxon>Betaproteobacteria</taxon>
        <taxon>Burkholderiales</taxon>
        <taxon>Oxalobacteraceae</taxon>
        <taxon>Herbaspirillum</taxon>
    </lineage>
</organism>
<dbReference type="Gene3D" id="1.10.150.280">
    <property type="entry name" value="AF1531-like domain"/>
    <property type="match status" value="1"/>
</dbReference>
<dbReference type="Pfam" id="PF12836">
    <property type="entry name" value="HHH_3"/>
    <property type="match status" value="1"/>
</dbReference>
<feature type="compositionally biased region" description="Basic and acidic residues" evidence="1">
    <location>
        <begin position="108"/>
        <end position="133"/>
    </location>
</feature>
<feature type="signal peptide" evidence="2">
    <location>
        <begin position="1"/>
        <end position="21"/>
    </location>
</feature>